<keyword evidence="1" id="KW-0812">Transmembrane</keyword>
<keyword evidence="1" id="KW-1133">Transmembrane helix</keyword>
<dbReference type="Proteomes" id="UP000887574">
    <property type="component" value="Unplaced"/>
</dbReference>
<organism evidence="3 4">
    <name type="scientific">Ditylenchus dipsaci</name>
    <dbReference type="NCBI Taxonomy" id="166011"/>
    <lineage>
        <taxon>Eukaryota</taxon>
        <taxon>Metazoa</taxon>
        <taxon>Ecdysozoa</taxon>
        <taxon>Nematoda</taxon>
        <taxon>Chromadorea</taxon>
        <taxon>Rhabditida</taxon>
        <taxon>Tylenchina</taxon>
        <taxon>Tylenchomorpha</taxon>
        <taxon>Sphaerularioidea</taxon>
        <taxon>Anguinidae</taxon>
        <taxon>Anguininae</taxon>
        <taxon>Ditylenchus</taxon>
    </lineage>
</organism>
<sequence length="106" mass="12315">MYSLKQMLFVPLLLLMMLDGVTAPDTATKIVEKMLCGYPLEEGSINFGDGYATNLEVFLGCLMQWVILIGVYKYKYNKWPAFLFKKQMMLLLQNRMLLLVTNKFKM</sequence>
<evidence type="ECO:0000313" key="3">
    <source>
        <dbReference type="Proteomes" id="UP000887574"/>
    </source>
</evidence>
<keyword evidence="1" id="KW-0472">Membrane</keyword>
<name>A0A915DN73_9BILA</name>
<reference evidence="4" key="1">
    <citation type="submission" date="2022-11" db="UniProtKB">
        <authorList>
            <consortium name="WormBaseParasite"/>
        </authorList>
    </citation>
    <scope>IDENTIFICATION</scope>
</reference>
<evidence type="ECO:0000256" key="2">
    <source>
        <dbReference type="SAM" id="SignalP"/>
    </source>
</evidence>
<protein>
    <submittedName>
        <fullName evidence="4">Uncharacterized protein</fullName>
    </submittedName>
</protein>
<evidence type="ECO:0000256" key="1">
    <source>
        <dbReference type="SAM" id="Phobius"/>
    </source>
</evidence>
<dbReference type="WBParaSite" id="jg21360">
    <property type="protein sequence ID" value="jg21360"/>
    <property type="gene ID" value="jg21360"/>
</dbReference>
<accession>A0A915DN73</accession>
<feature type="signal peptide" evidence="2">
    <location>
        <begin position="1"/>
        <end position="23"/>
    </location>
</feature>
<proteinExistence type="predicted"/>
<evidence type="ECO:0000313" key="4">
    <source>
        <dbReference type="WBParaSite" id="jg21360"/>
    </source>
</evidence>
<feature type="chain" id="PRO_5037737192" evidence="2">
    <location>
        <begin position="24"/>
        <end position="106"/>
    </location>
</feature>
<dbReference type="AlphaFoldDB" id="A0A915DN73"/>
<keyword evidence="2" id="KW-0732">Signal</keyword>
<feature type="transmembrane region" description="Helical" evidence="1">
    <location>
        <begin position="51"/>
        <end position="72"/>
    </location>
</feature>
<keyword evidence="3" id="KW-1185">Reference proteome</keyword>